<organism evidence="8 9">
    <name type="scientific">Marinomonas primoryensis</name>
    <dbReference type="NCBI Taxonomy" id="178399"/>
    <lineage>
        <taxon>Bacteria</taxon>
        <taxon>Pseudomonadati</taxon>
        <taxon>Pseudomonadota</taxon>
        <taxon>Gammaproteobacteria</taxon>
        <taxon>Oceanospirillales</taxon>
        <taxon>Oceanospirillaceae</taxon>
        <taxon>Marinomonas</taxon>
    </lineage>
</organism>
<dbReference type="GO" id="GO:0008237">
    <property type="term" value="F:metallopeptidase activity"/>
    <property type="evidence" value="ECO:0007669"/>
    <property type="project" value="UniProtKB-KW"/>
</dbReference>
<dbReference type="GO" id="GO:0016779">
    <property type="term" value="F:nucleotidyltransferase activity"/>
    <property type="evidence" value="ECO:0007669"/>
    <property type="project" value="TreeGrafter"/>
</dbReference>
<dbReference type="Pfam" id="PF14464">
    <property type="entry name" value="Prok-JAB"/>
    <property type="match status" value="1"/>
</dbReference>
<dbReference type="RefSeq" id="WP_112136623.1">
    <property type="nucleotide sequence ID" value="NZ_CP016181.1"/>
</dbReference>
<protein>
    <recommendedName>
        <fullName evidence="10">Thiamine biosynthesis protein ThiF</fullName>
    </recommendedName>
</protein>
<evidence type="ECO:0000256" key="1">
    <source>
        <dbReference type="ARBA" id="ARBA00022670"/>
    </source>
</evidence>
<feature type="domain" description="JAB" evidence="7">
    <location>
        <begin position="435"/>
        <end position="541"/>
    </location>
</feature>
<evidence type="ECO:0000259" key="6">
    <source>
        <dbReference type="Pfam" id="PF00899"/>
    </source>
</evidence>
<dbReference type="PANTHER" id="PTHR10953:SF102">
    <property type="entry name" value="ADENYLYLTRANSFERASE AND SULFURTRANSFERASE MOCS3"/>
    <property type="match status" value="1"/>
</dbReference>
<dbReference type="GO" id="GO:0006508">
    <property type="term" value="P:proteolysis"/>
    <property type="evidence" value="ECO:0007669"/>
    <property type="project" value="UniProtKB-KW"/>
</dbReference>
<evidence type="ECO:0000256" key="3">
    <source>
        <dbReference type="ARBA" id="ARBA00022801"/>
    </source>
</evidence>
<evidence type="ECO:0000256" key="2">
    <source>
        <dbReference type="ARBA" id="ARBA00022723"/>
    </source>
</evidence>
<dbReference type="CDD" id="cd01483">
    <property type="entry name" value="E1_enzyme_family"/>
    <property type="match status" value="1"/>
</dbReference>
<dbReference type="InterPro" id="IPR045886">
    <property type="entry name" value="ThiF/MoeB/HesA"/>
</dbReference>
<dbReference type="Proteomes" id="UP000249898">
    <property type="component" value="Chromosome"/>
</dbReference>
<dbReference type="EMBL" id="CP016181">
    <property type="protein sequence ID" value="AWX99672.1"/>
    <property type="molecule type" value="Genomic_DNA"/>
</dbReference>
<dbReference type="GO" id="GO:0004792">
    <property type="term" value="F:thiosulfate-cyanide sulfurtransferase activity"/>
    <property type="evidence" value="ECO:0007669"/>
    <property type="project" value="TreeGrafter"/>
</dbReference>
<dbReference type="Gene3D" id="3.40.140.10">
    <property type="entry name" value="Cytidine Deaminase, domain 2"/>
    <property type="match status" value="1"/>
</dbReference>
<dbReference type="AlphaFoldDB" id="A0A2Z4PQB7"/>
<dbReference type="InterPro" id="IPR000594">
    <property type="entry name" value="ThiF_NAD_FAD-bd"/>
</dbReference>
<reference evidence="8 9" key="1">
    <citation type="submission" date="2016-06" db="EMBL/GenBank/DDBJ databases">
        <title>The sequenced genome of the ice-adhering bacterium Marinomonas primoryensis, from Antarctica.</title>
        <authorList>
            <person name="Graham L."/>
            <person name="Vance T.D.R."/>
            <person name="Davies P.L."/>
        </authorList>
    </citation>
    <scope>NUCLEOTIDE SEQUENCE [LARGE SCALE GENOMIC DNA]</scope>
    <source>
        <strain evidence="8 9">AceL</strain>
    </source>
</reference>
<feature type="domain" description="THIF-type NAD/FAD binding fold" evidence="6">
    <location>
        <begin position="148"/>
        <end position="301"/>
    </location>
</feature>
<dbReference type="InterPro" id="IPR028090">
    <property type="entry name" value="JAB_dom_prok"/>
</dbReference>
<sequence>MSIPASFSALSDEDYDNSVAHFLMIEQRQKQKNSVGCILSLLSIDPCIPENENDLKKWLLDALLTLSPEVKARAEQDFFNIRAKIFWLVLNVDTPSGKAWVGVRLVLDNKRAFPLSYEKMKSWKIDPFFVEAFNKELMLPRSGANPLLDKKKVLLFGCGSVGSEIAHKLGASGIGHIDIVDPDIFTTSNLYRHTLDGKMTNWPKAQAVSIQLQAKFPWLKTNAYLNYLLNYRNADFLSSYDLIIVAIGSPTHERIFHDYLVKSRVKVPIIYSWLEGYGIGGHSVIDIPNKKGCLRCAYVESNTGIRGLSSNLNFLEPNQNIVKNYAGCGEMFIPYGAISSAQTALIAADLAIGYLEGKLVESSKVSWKGDSSDSTQQDLKLTPRYIAFSSSLKKQPLVHPLCDICHPEEMVVYRSPSGKSFFLPSTIHQELCTYRQEEKSDLESAGLLIGCYKQNGDILVDRFTRPKTTDQRTRSTFKLDAQAHQLEIEKAYTNSDQLLGYIGTWHTHPQNIPVPSSIDFKDWRSHERDNPTRLLFFIVVGLTKTSVYTIENNDVIELTK</sequence>
<dbReference type="GO" id="GO:0008641">
    <property type="term" value="F:ubiquitin-like modifier activating enzyme activity"/>
    <property type="evidence" value="ECO:0007669"/>
    <property type="project" value="InterPro"/>
</dbReference>
<dbReference type="SUPFAM" id="SSF69572">
    <property type="entry name" value="Activating enzymes of the ubiquitin-like proteins"/>
    <property type="match status" value="1"/>
</dbReference>
<dbReference type="InterPro" id="IPR035985">
    <property type="entry name" value="Ubiquitin-activating_enz"/>
</dbReference>
<keyword evidence="2" id="KW-0479">Metal-binding</keyword>
<proteinExistence type="predicted"/>
<keyword evidence="3" id="KW-0378">Hydrolase</keyword>
<dbReference type="PANTHER" id="PTHR10953">
    <property type="entry name" value="UBIQUITIN-ACTIVATING ENZYME E1"/>
    <property type="match status" value="1"/>
</dbReference>
<accession>A0A2Z4PQB7</accession>
<evidence type="ECO:0008006" key="10">
    <source>
        <dbReference type="Google" id="ProtNLM"/>
    </source>
</evidence>
<evidence type="ECO:0000313" key="8">
    <source>
        <dbReference type="EMBL" id="AWX99672.1"/>
    </source>
</evidence>
<dbReference type="GO" id="GO:0005737">
    <property type="term" value="C:cytoplasm"/>
    <property type="evidence" value="ECO:0007669"/>
    <property type="project" value="TreeGrafter"/>
</dbReference>
<dbReference type="Gene3D" id="3.40.50.720">
    <property type="entry name" value="NAD(P)-binding Rossmann-like Domain"/>
    <property type="match status" value="1"/>
</dbReference>
<dbReference type="OrthoDB" id="7060788at2"/>
<gene>
    <name evidence="8" type="ORF">A8139_06420</name>
</gene>
<name>A0A2Z4PQB7_9GAMM</name>
<evidence type="ECO:0000313" key="9">
    <source>
        <dbReference type="Proteomes" id="UP000249898"/>
    </source>
</evidence>
<evidence type="ECO:0000259" key="7">
    <source>
        <dbReference type="Pfam" id="PF14464"/>
    </source>
</evidence>
<evidence type="ECO:0000256" key="5">
    <source>
        <dbReference type="ARBA" id="ARBA00023049"/>
    </source>
</evidence>
<dbReference type="GO" id="GO:0046872">
    <property type="term" value="F:metal ion binding"/>
    <property type="evidence" value="ECO:0007669"/>
    <property type="project" value="UniProtKB-KW"/>
</dbReference>
<evidence type="ECO:0000256" key="4">
    <source>
        <dbReference type="ARBA" id="ARBA00022833"/>
    </source>
</evidence>
<keyword evidence="1" id="KW-0645">Protease</keyword>
<dbReference type="SUPFAM" id="SSF102712">
    <property type="entry name" value="JAB1/MPN domain"/>
    <property type="match status" value="1"/>
</dbReference>
<dbReference type="Pfam" id="PF00899">
    <property type="entry name" value="ThiF"/>
    <property type="match status" value="1"/>
</dbReference>
<keyword evidence="5" id="KW-0482">Metalloprotease</keyword>
<keyword evidence="4" id="KW-0862">Zinc</keyword>